<dbReference type="InterPro" id="IPR011009">
    <property type="entry name" value="Kinase-like_dom_sf"/>
</dbReference>
<evidence type="ECO:0000313" key="3">
    <source>
        <dbReference type="Proteomes" id="UP000238081"/>
    </source>
</evidence>
<dbReference type="Proteomes" id="UP000238081">
    <property type="component" value="Unassembled WGS sequence"/>
</dbReference>
<dbReference type="Proteomes" id="UP000321089">
    <property type="component" value="Unassembled WGS sequence"/>
</dbReference>
<protein>
    <recommendedName>
        <fullName evidence="5">Serine/threonine protein kinase</fullName>
    </recommendedName>
</protein>
<reference evidence="2 3" key="1">
    <citation type="submission" date="2016-01" db="EMBL/GenBank/DDBJ databases">
        <title>Characterization of the Clostridium difficile lineages that are prevalent in Hong Kong and China.</title>
        <authorList>
            <person name="Kwok J.S.-L."/>
            <person name="Lam W.-Y."/>
            <person name="Ip M."/>
            <person name="Chan T.-F."/>
            <person name="Hawkey P.M."/>
            <person name="Tsui S.K.-W."/>
        </authorList>
    </citation>
    <scope>NUCLEOTIDE SEQUENCE [LARGE SCALE GENOMIC DNA]</scope>
    <source>
        <strain evidence="2 3">300064</strain>
    </source>
</reference>
<dbReference type="EMBL" id="BKBC01000072">
    <property type="protein sequence ID" value="GEQ23016.1"/>
    <property type="molecule type" value="Genomic_DNA"/>
</dbReference>
<gene>
    <name evidence="2" type="ORF">AWN73_04360</name>
    <name evidence="1" type="ORF">CBU02nite_35220</name>
</gene>
<organism evidence="2 3">
    <name type="scientific">Clostridium butyricum</name>
    <dbReference type="NCBI Taxonomy" id="1492"/>
    <lineage>
        <taxon>Bacteria</taxon>
        <taxon>Bacillati</taxon>
        <taxon>Bacillota</taxon>
        <taxon>Clostridia</taxon>
        <taxon>Eubacteriales</taxon>
        <taxon>Clostridiaceae</taxon>
        <taxon>Clostridium</taxon>
    </lineage>
</organism>
<evidence type="ECO:0000313" key="1">
    <source>
        <dbReference type="EMBL" id="GEQ23016.1"/>
    </source>
</evidence>
<comment type="caution">
    <text evidence="2">The sequence shown here is derived from an EMBL/GenBank/DDBJ whole genome shotgun (WGS) entry which is preliminary data.</text>
</comment>
<evidence type="ECO:0000313" key="4">
    <source>
        <dbReference type="Proteomes" id="UP000321089"/>
    </source>
</evidence>
<dbReference type="AlphaFoldDB" id="A0A2S7F7G2"/>
<reference evidence="1 4" key="2">
    <citation type="submission" date="2019-07" db="EMBL/GenBank/DDBJ databases">
        <title>Whole genome shotgun sequence of Clostridium butyricum NBRC 3858.</title>
        <authorList>
            <person name="Hosoyama A."/>
            <person name="Uohara A."/>
            <person name="Ohji S."/>
            <person name="Ichikawa N."/>
        </authorList>
    </citation>
    <scope>NUCLEOTIDE SEQUENCE [LARGE SCALE GENOMIC DNA]</scope>
    <source>
        <strain evidence="1 4">NBRC 3858</strain>
    </source>
</reference>
<accession>A0A2S7F7G2</accession>
<dbReference type="RefSeq" id="WP_024040167.1">
    <property type="nucleotide sequence ID" value="NZ_BKBC01000072.1"/>
</dbReference>
<evidence type="ECO:0000313" key="2">
    <source>
        <dbReference type="EMBL" id="PPV12997.1"/>
    </source>
</evidence>
<evidence type="ECO:0008006" key="5">
    <source>
        <dbReference type="Google" id="ProtNLM"/>
    </source>
</evidence>
<dbReference type="EMBL" id="LRDH01000129">
    <property type="protein sequence ID" value="PPV12997.1"/>
    <property type="molecule type" value="Genomic_DNA"/>
</dbReference>
<proteinExistence type="predicted"/>
<dbReference type="SUPFAM" id="SSF56112">
    <property type="entry name" value="Protein kinase-like (PK-like)"/>
    <property type="match status" value="1"/>
</dbReference>
<name>A0A2S7F7G2_CLOBU</name>
<sequence length="181" mass="21748">MNVNNNDYKIIKLLGKGKGGYSYLVENKGVYYVLKQIHHEPCPYYKFGDKIQSELNDYGRLNKIGIRMPLMIDVDIKEERILKEFIEGDTIFDIILNDKMKECYIDDIKEMCRILYASKTNIDYFPTNFVVKEDVLYYIDYECNDYMEEWNFDNWGVKYWSKTKEFIDYLENVKLDDTDCK</sequence>